<feature type="compositionally biased region" description="Low complexity" evidence="5">
    <location>
        <begin position="444"/>
        <end position="465"/>
    </location>
</feature>
<sequence>MENSDIDMVISIPDTPDRPVVRRASVSREANKRHRSPEAHENNGHRSRHYPNNGRATRPPASEAPENNNGQHHRSRHPSGSNALFRRAVVEAASDTQTENGHHRSRASGSNALFRRTSVEKDKGKSICVDPPPPARVERDQRNGHALFTNEDVRESRTRNDGYSSPNKGKGIVVDCGSVSNRETINLSSERKPVRSTRRLVRNGCISPHGIAARARQGVVDVTNNSTDTVSVEQELALEAAASSIDIREIVSDNNHVRGRARGKRPEIPPSRVASRDAALEGWVSTRSRSLNINHERDRRRDESDTRGASSFVSGLDVLESGAVDREGRPQRRRKNGLTPSRFEPEVSVIGTSDEPSSSSRTHNYQRQGRQVLEIEDSSPEARFSRAPRRVENDESDDVKARQIEADALMARELQEQMYAESTLRTEQMDETIARLMEQEENSLRASSSRASTRSTRSSTNTVAADPGGSSRVEERPQQHSSRRRMNHPHTRRATYRAPPPRVRSRQLGRAALQGAMNFNFPSGMGLDSRIDFLENLENVFGHSFNNSNLLHMDRDFTEDDYELLLALDDNNHQHGGASTSRINNLPESTVQTDNFQETCVICLETPTIGDTIRHLPCFHKFHKDCIDPWLGRSKACPVCKSSVT</sequence>
<feature type="compositionally biased region" description="Polar residues" evidence="5">
    <location>
        <begin position="350"/>
        <end position="369"/>
    </location>
</feature>
<feature type="compositionally biased region" description="Basic and acidic residues" evidence="5">
    <location>
        <begin position="151"/>
        <end position="160"/>
    </location>
</feature>
<reference evidence="7" key="1">
    <citation type="journal article" date="2019" name="Database">
        <title>The radish genome database (RadishGD): an integrated information resource for radish genomics.</title>
        <authorList>
            <person name="Yu H.J."/>
            <person name="Baek S."/>
            <person name="Lee Y.J."/>
            <person name="Cho A."/>
            <person name="Mun J.H."/>
        </authorList>
    </citation>
    <scope>NUCLEOTIDE SEQUENCE [LARGE SCALE GENOMIC DNA]</scope>
    <source>
        <strain evidence="7">cv. WK10039</strain>
    </source>
</reference>
<dbReference type="InterPro" id="IPR051834">
    <property type="entry name" value="RING_finger_E3_ligase"/>
</dbReference>
<keyword evidence="7" id="KW-1185">Reference proteome</keyword>
<feature type="region of interest" description="Disordered" evidence="5">
    <location>
        <begin position="93"/>
        <end position="174"/>
    </location>
</feature>
<keyword evidence="3" id="KW-0862">Zinc</keyword>
<dbReference type="Pfam" id="PF13639">
    <property type="entry name" value="zf-RING_2"/>
    <property type="match status" value="1"/>
</dbReference>
<proteinExistence type="predicted"/>
<dbReference type="GO" id="GO:0061630">
    <property type="term" value="F:ubiquitin protein ligase activity"/>
    <property type="evidence" value="ECO:0007669"/>
    <property type="project" value="TreeGrafter"/>
</dbReference>
<evidence type="ECO:0000256" key="3">
    <source>
        <dbReference type="ARBA" id="ARBA00022833"/>
    </source>
</evidence>
<dbReference type="GO" id="GO:0006511">
    <property type="term" value="P:ubiquitin-dependent protein catabolic process"/>
    <property type="evidence" value="ECO:0007669"/>
    <property type="project" value="TreeGrafter"/>
</dbReference>
<dbReference type="PANTHER" id="PTHR45931">
    <property type="entry name" value="SI:CH211-59O9.10"/>
    <property type="match status" value="1"/>
</dbReference>
<dbReference type="PANTHER" id="PTHR45931:SF25">
    <property type="entry name" value="E3 UBIQUITIN-PROTEIN LIGASE RLIM-LIKE ISOFORM X1"/>
    <property type="match status" value="1"/>
</dbReference>
<dbReference type="GeneID" id="130508546"/>
<dbReference type="AlphaFoldDB" id="A0A9W3D8R3"/>
<feature type="compositionally biased region" description="Basic and acidic residues" evidence="5">
    <location>
        <begin position="294"/>
        <end position="306"/>
    </location>
</feature>
<evidence type="ECO:0000313" key="7">
    <source>
        <dbReference type="Proteomes" id="UP000504610"/>
    </source>
</evidence>
<keyword evidence="2 4" id="KW-0863">Zinc-finger</keyword>
<evidence type="ECO:0000259" key="6">
    <source>
        <dbReference type="PROSITE" id="PS50089"/>
    </source>
</evidence>
<dbReference type="GO" id="GO:0008270">
    <property type="term" value="F:zinc ion binding"/>
    <property type="evidence" value="ECO:0007669"/>
    <property type="project" value="UniProtKB-KW"/>
</dbReference>
<dbReference type="SMART" id="SM00184">
    <property type="entry name" value="RING"/>
    <property type="match status" value="1"/>
</dbReference>
<feature type="region of interest" description="Disordered" evidence="5">
    <location>
        <begin position="294"/>
        <end position="400"/>
    </location>
</feature>
<dbReference type="FunFam" id="3.30.40.10:FF:000594">
    <property type="entry name" value="RING/U-box superfamily protein"/>
    <property type="match status" value="1"/>
</dbReference>
<dbReference type="KEGG" id="rsz:130508546"/>
<dbReference type="RefSeq" id="XP_056860088.1">
    <property type="nucleotide sequence ID" value="XM_057004108.1"/>
</dbReference>
<organism evidence="7 8">
    <name type="scientific">Raphanus sativus</name>
    <name type="common">Radish</name>
    <name type="synonym">Raphanus raphanistrum var. sativus</name>
    <dbReference type="NCBI Taxonomy" id="3726"/>
    <lineage>
        <taxon>Eukaryota</taxon>
        <taxon>Viridiplantae</taxon>
        <taxon>Streptophyta</taxon>
        <taxon>Embryophyta</taxon>
        <taxon>Tracheophyta</taxon>
        <taxon>Spermatophyta</taxon>
        <taxon>Magnoliopsida</taxon>
        <taxon>eudicotyledons</taxon>
        <taxon>Gunneridae</taxon>
        <taxon>Pentapetalae</taxon>
        <taxon>rosids</taxon>
        <taxon>malvids</taxon>
        <taxon>Brassicales</taxon>
        <taxon>Brassicaceae</taxon>
        <taxon>Brassiceae</taxon>
        <taxon>Raphanus</taxon>
    </lineage>
</organism>
<reference evidence="8" key="2">
    <citation type="submission" date="2025-08" db="UniProtKB">
        <authorList>
            <consortium name="RefSeq"/>
        </authorList>
    </citation>
    <scope>IDENTIFICATION</scope>
    <source>
        <tissue evidence="8">Leaf</tissue>
    </source>
</reference>
<feature type="region of interest" description="Disordered" evidence="5">
    <location>
        <begin position="440"/>
        <end position="503"/>
    </location>
</feature>
<dbReference type="PROSITE" id="PS50089">
    <property type="entry name" value="ZF_RING_2"/>
    <property type="match status" value="1"/>
</dbReference>
<dbReference type="Proteomes" id="UP000504610">
    <property type="component" value="Chromosome 1"/>
</dbReference>
<feature type="compositionally biased region" description="Basic and acidic residues" evidence="5">
    <location>
        <begin position="389"/>
        <end position="400"/>
    </location>
</feature>
<keyword evidence="1" id="KW-0479">Metal-binding</keyword>
<evidence type="ECO:0000256" key="5">
    <source>
        <dbReference type="SAM" id="MobiDB-lite"/>
    </source>
</evidence>
<evidence type="ECO:0000256" key="1">
    <source>
        <dbReference type="ARBA" id="ARBA00022723"/>
    </source>
</evidence>
<feature type="domain" description="RING-type" evidence="6">
    <location>
        <begin position="600"/>
        <end position="641"/>
    </location>
</feature>
<dbReference type="CDD" id="cd16454">
    <property type="entry name" value="RING-H2_PA-TM-RING"/>
    <property type="match status" value="1"/>
</dbReference>
<feature type="compositionally biased region" description="Basic residues" evidence="5">
    <location>
        <begin position="481"/>
        <end position="495"/>
    </location>
</feature>
<gene>
    <name evidence="8" type="primary">LOC130508546</name>
</gene>
<dbReference type="SUPFAM" id="SSF57850">
    <property type="entry name" value="RING/U-box"/>
    <property type="match status" value="1"/>
</dbReference>
<evidence type="ECO:0000256" key="2">
    <source>
        <dbReference type="ARBA" id="ARBA00022771"/>
    </source>
</evidence>
<dbReference type="InterPro" id="IPR013083">
    <property type="entry name" value="Znf_RING/FYVE/PHD"/>
</dbReference>
<feature type="region of interest" description="Disordered" evidence="5">
    <location>
        <begin position="1"/>
        <end position="81"/>
    </location>
</feature>
<dbReference type="Gene3D" id="3.30.40.10">
    <property type="entry name" value="Zinc/RING finger domain, C3HC4 (zinc finger)"/>
    <property type="match status" value="1"/>
</dbReference>
<evidence type="ECO:0000256" key="4">
    <source>
        <dbReference type="PROSITE-ProRule" id="PRU00175"/>
    </source>
</evidence>
<name>A0A9W3D8R3_RAPSA</name>
<dbReference type="GO" id="GO:0005634">
    <property type="term" value="C:nucleus"/>
    <property type="evidence" value="ECO:0007669"/>
    <property type="project" value="TreeGrafter"/>
</dbReference>
<dbReference type="InterPro" id="IPR001841">
    <property type="entry name" value="Znf_RING"/>
</dbReference>
<evidence type="ECO:0000313" key="8">
    <source>
        <dbReference type="RefSeq" id="XP_056860088.1"/>
    </source>
</evidence>
<protein>
    <submittedName>
        <fullName evidence="8">Uncharacterized protein LOC130508546</fullName>
    </submittedName>
</protein>
<dbReference type="OrthoDB" id="8062037at2759"/>
<accession>A0A9W3D8R3</accession>